<dbReference type="EMBL" id="LROS01000004">
    <property type="protein sequence ID" value="OBR96580.1"/>
    <property type="molecule type" value="Genomic_DNA"/>
</dbReference>
<dbReference type="PANTHER" id="PTHR32089:SF112">
    <property type="entry name" value="LYSOZYME-LIKE PROTEIN-RELATED"/>
    <property type="match status" value="1"/>
</dbReference>
<dbReference type="Pfam" id="PF00015">
    <property type="entry name" value="MCPsignal"/>
    <property type="match status" value="1"/>
</dbReference>
<dbReference type="SMART" id="SM00283">
    <property type="entry name" value="MA"/>
    <property type="match status" value="1"/>
</dbReference>
<name>A0A1A6B2S3_9CLOT</name>
<organism evidence="5 6">
    <name type="scientific">Clostridium ragsdalei P11</name>
    <dbReference type="NCBI Taxonomy" id="1353534"/>
    <lineage>
        <taxon>Bacteria</taxon>
        <taxon>Bacillati</taxon>
        <taxon>Bacillota</taxon>
        <taxon>Clostridia</taxon>
        <taxon>Eubacteriales</taxon>
        <taxon>Clostridiaceae</taxon>
        <taxon>Clostridium</taxon>
    </lineage>
</organism>
<dbReference type="PROSITE" id="PS50111">
    <property type="entry name" value="CHEMOTAXIS_TRANSDUC_2"/>
    <property type="match status" value="1"/>
</dbReference>
<proteinExistence type="inferred from homology"/>
<keyword evidence="6" id="KW-1185">Reference proteome</keyword>
<dbReference type="PATRIC" id="fig|1353534.3.peg.464"/>
<reference evidence="5 6" key="1">
    <citation type="journal article" date="2012" name="Front. Microbiol.">
        <title>Draft Genome Sequence of the Virulent Strain 01-B526 of the Fish Pathogen Aeromonas salmonicida.</title>
        <authorList>
            <person name="Charette S.J."/>
            <person name="Brochu F."/>
            <person name="Boyle B."/>
            <person name="Filion G."/>
            <person name="Tanaka K.H."/>
            <person name="Derome N."/>
        </authorList>
    </citation>
    <scope>NUCLEOTIDE SEQUENCE [LARGE SCALE GENOMIC DNA]</scope>
    <source>
        <strain evidence="5 6">P11</strain>
    </source>
</reference>
<dbReference type="GO" id="GO:0016020">
    <property type="term" value="C:membrane"/>
    <property type="evidence" value="ECO:0007669"/>
    <property type="project" value="InterPro"/>
</dbReference>
<dbReference type="InterPro" id="IPR004090">
    <property type="entry name" value="Chemotax_Me-accpt_rcpt"/>
</dbReference>
<dbReference type="SUPFAM" id="SSF58104">
    <property type="entry name" value="Methyl-accepting chemotaxis protein (MCP) signaling domain"/>
    <property type="match status" value="1"/>
</dbReference>
<accession>A0A1A6B2S3</accession>
<evidence type="ECO:0000256" key="1">
    <source>
        <dbReference type="ARBA" id="ARBA00023224"/>
    </source>
</evidence>
<dbReference type="GO" id="GO:0004888">
    <property type="term" value="F:transmembrane signaling receptor activity"/>
    <property type="evidence" value="ECO:0007669"/>
    <property type="project" value="InterPro"/>
</dbReference>
<evidence type="ECO:0000313" key="6">
    <source>
        <dbReference type="Proteomes" id="UP000093954"/>
    </source>
</evidence>
<keyword evidence="1 3" id="KW-0807">Transducer</keyword>
<evidence type="ECO:0000313" key="5">
    <source>
        <dbReference type="EMBL" id="OBR96580.1"/>
    </source>
</evidence>
<sequence>MLKKNFSNDILKSVYNNIPYINIFFDNDIEIMLTDREKVLYYQGSKEIDAKIQEGSPAGKFVKEAMKLGKVDVKIIPEDFIGVAFKSYMIPIKDGQTVIGSLAIGKSLSKKNAVTNITNTLLGKLSNVQTVITDISSQVQELDNMNNEILCETNTAKDMTSGTDNIVSFIKGISSQTNLLGLNASIEAARAGDQGKGFNIVAQEIRKLSRSSNESIEKIEHVIKSISSSVEKVNDKVANVESISSKQSAALQKISSSIEQLNSTAKLLEKFADDL</sequence>
<feature type="domain" description="Methyl-accepting transducer" evidence="4">
    <location>
        <begin position="165"/>
        <end position="275"/>
    </location>
</feature>
<comment type="similarity">
    <text evidence="2">Belongs to the methyl-accepting chemotaxis (MCP) protein family.</text>
</comment>
<evidence type="ECO:0000256" key="2">
    <source>
        <dbReference type="ARBA" id="ARBA00029447"/>
    </source>
</evidence>
<protein>
    <submittedName>
        <fullName evidence="5">Putative sensory transducer protein YfmS</fullName>
    </submittedName>
</protein>
<dbReference type="GO" id="GO:0006935">
    <property type="term" value="P:chemotaxis"/>
    <property type="evidence" value="ECO:0007669"/>
    <property type="project" value="InterPro"/>
</dbReference>
<dbReference type="PANTHER" id="PTHR32089">
    <property type="entry name" value="METHYL-ACCEPTING CHEMOTAXIS PROTEIN MCPB"/>
    <property type="match status" value="1"/>
</dbReference>
<gene>
    <name evidence="5" type="primary">yfmS_3</name>
    <name evidence="5" type="ORF">CLRAG_04500</name>
</gene>
<dbReference type="GO" id="GO:0007165">
    <property type="term" value="P:signal transduction"/>
    <property type="evidence" value="ECO:0007669"/>
    <property type="project" value="UniProtKB-KW"/>
</dbReference>
<dbReference type="RefSeq" id="WP_065076871.1">
    <property type="nucleotide sequence ID" value="NZ_LROS01000004.1"/>
</dbReference>
<dbReference type="Proteomes" id="UP000093954">
    <property type="component" value="Unassembled WGS sequence"/>
</dbReference>
<dbReference type="InterPro" id="IPR004089">
    <property type="entry name" value="MCPsignal_dom"/>
</dbReference>
<comment type="caution">
    <text evidence="5">The sequence shown here is derived from an EMBL/GenBank/DDBJ whole genome shotgun (WGS) entry which is preliminary data.</text>
</comment>
<dbReference type="Gene3D" id="1.10.287.950">
    <property type="entry name" value="Methyl-accepting chemotaxis protein"/>
    <property type="match status" value="1"/>
</dbReference>
<evidence type="ECO:0000256" key="3">
    <source>
        <dbReference type="PROSITE-ProRule" id="PRU00284"/>
    </source>
</evidence>
<dbReference type="AlphaFoldDB" id="A0A1A6B2S3"/>
<evidence type="ECO:0000259" key="4">
    <source>
        <dbReference type="PROSITE" id="PS50111"/>
    </source>
</evidence>
<dbReference type="PRINTS" id="PR00260">
    <property type="entry name" value="CHEMTRNSDUCR"/>
</dbReference>